<accession>A0A9D2PPR1</accession>
<dbReference type="PANTHER" id="PTHR38440:SF1">
    <property type="entry name" value="UPF0398 PROTEIN SPR0331"/>
    <property type="match status" value="1"/>
</dbReference>
<dbReference type="PANTHER" id="PTHR38440">
    <property type="entry name" value="UPF0398 PROTEIN YPSA"/>
    <property type="match status" value="1"/>
</dbReference>
<evidence type="ECO:0000313" key="1">
    <source>
        <dbReference type="EMBL" id="HJC63045.1"/>
    </source>
</evidence>
<dbReference type="SUPFAM" id="SSF102405">
    <property type="entry name" value="MCP/YpsA-like"/>
    <property type="match status" value="1"/>
</dbReference>
<comment type="caution">
    <text evidence="1">The sequence shown here is derived from an EMBL/GenBank/DDBJ whole genome shotgun (WGS) entry which is preliminary data.</text>
</comment>
<dbReference type="EMBL" id="DWVZ01000069">
    <property type="protein sequence ID" value="HJC63045.1"/>
    <property type="molecule type" value="Genomic_DNA"/>
</dbReference>
<dbReference type="InterPro" id="IPR010697">
    <property type="entry name" value="YspA"/>
</dbReference>
<evidence type="ECO:0000313" key="2">
    <source>
        <dbReference type="Proteomes" id="UP000823886"/>
    </source>
</evidence>
<proteinExistence type="predicted"/>
<organism evidence="1 2">
    <name type="scientific">Candidatus Blautia merdavium</name>
    <dbReference type="NCBI Taxonomy" id="2838494"/>
    <lineage>
        <taxon>Bacteria</taxon>
        <taxon>Bacillati</taxon>
        <taxon>Bacillota</taxon>
        <taxon>Clostridia</taxon>
        <taxon>Lachnospirales</taxon>
        <taxon>Lachnospiraceae</taxon>
        <taxon>Blautia</taxon>
    </lineage>
</organism>
<dbReference type="Proteomes" id="UP000823886">
    <property type="component" value="Unassembled WGS sequence"/>
</dbReference>
<gene>
    <name evidence="1" type="ORF">H9753_05430</name>
</gene>
<dbReference type="Pfam" id="PF06908">
    <property type="entry name" value="YpsA"/>
    <property type="match status" value="1"/>
</dbReference>
<name>A0A9D2PPR1_9FIRM</name>
<reference evidence="1" key="2">
    <citation type="submission" date="2021-04" db="EMBL/GenBank/DDBJ databases">
        <authorList>
            <person name="Gilroy R."/>
        </authorList>
    </citation>
    <scope>NUCLEOTIDE SEQUENCE</scope>
    <source>
        <strain evidence="1">ChiBcec2-3848</strain>
    </source>
</reference>
<reference evidence="1" key="1">
    <citation type="journal article" date="2021" name="PeerJ">
        <title>Extensive microbial diversity within the chicken gut microbiome revealed by metagenomics and culture.</title>
        <authorList>
            <person name="Gilroy R."/>
            <person name="Ravi A."/>
            <person name="Getino M."/>
            <person name="Pursley I."/>
            <person name="Horton D.L."/>
            <person name="Alikhan N.F."/>
            <person name="Baker D."/>
            <person name="Gharbi K."/>
            <person name="Hall N."/>
            <person name="Watson M."/>
            <person name="Adriaenssens E.M."/>
            <person name="Foster-Nyarko E."/>
            <person name="Jarju S."/>
            <person name="Secka A."/>
            <person name="Antonio M."/>
            <person name="Oren A."/>
            <person name="Chaudhuri R.R."/>
            <person name="La Ragione R."/>
            <person name="Hildebrand F."/>
            <person name="Pallen M.J."/>
        </authorList>
    </citation>
    <scope>NUCLEOTIDE SEQUENCE</scope>
    <source>
        <strain evidence="1">ChiBcec2-3848</strain>
    </source>
</reference>
<dbReference type="AlphaFoldDB" id="A0A9D2PPR1"/>
<sequence length="193" mass="22299">MGYIKKKVSGGDEMSKLYSCAITSQRPTRFKFKYQEYMTSCKRLKKRLHDVFAELYRRGVRRFYVGGALGVDLWAGEILLEMRRQEEYQELEIVLVYPFPGHDERWDPKSQERLRHLKENCDQFVMGSKIVGTQGYWERTAYMVEHADCLVAVCDDESPGPSGVEVALQMAEARKLPVVLIHPDTGKVKCVIL</sequence>
<protein>
    <submittedName>
        <fullName evidence="1">DUF1273 domain-containing protein</fullName>
    </submittedName>
</protein>
<dbReference type="Gene3D" id="3.40.50.450">
    <property type="match status" value="1"/>
</dbReference>